<dbReference type="EMBL" id="JAGVWE010000002">
    <property type="protein sequence ID" value="MBS3062623.1"/>
    <property type="molecule type" value="Genomic_DNA"/>
</dbReference>
<keyword evidence="1" id="KW-0472">Membrane</keyword>
<protein>
    <recommendedName>
        <fullName evidence="4">Class III signal peptide-containing protein</fullName>
    </recommendedName>
</protein>
<evidence type="ECO:0000256" key="1">
    <source>
        <dbReference type="SAM" id="Phobius"/>
    </source>
</evidence>
<comment type="caution">
    <text evidence="2">The sequence shown here is derived from an EMBL/GenBank/DDBJ whole genome shotgun (WGS) entry which is preliminary data.</text>
</comment>
<keyword evidence="1" id="KW-0812">Transmembrane</keyword>
<reference evidence="2" key="1">
    <citation type="submission" date="2021-03" db="EMBL/GenBank/DDBJ databases">
        <authorList>
            <person name="Jaffe A."/>
        </authorList>
    </citation>
    <scope>NUCLEOTIDE SEQUENCE</scope>
    <source>
        <strain evidence="2">RIFCSPLOWO2_01_FULL_58_19</strain>
    </source>
</reference>
<sequence>MDFKGQGTTEYLIILAVVIVIALVVVGVLGFVPGIGGSTTEQQSAAYWRGASPFAVLEYDFDDTAYTFVLRNNTEQSLTLTEITLDGPTTAATALSVSDTVVGAGKTASVSGTYSTAGDDCTDLGDTKTFSYEASLTYNTANLTGKVQVGDRPLVGKCQN</sequence>
<keyword evidence="1" id="KW-1133">Transmembrane helix</keyword>
<feature type="transmembrane region" description="Helical" evidence="1">
    <location>
        <begin position="12"/>
        <end position="32"/>
    </location>
</feature>
<accession>A0A8T4L5Q8</accession>
<gene>
    <name evidence="2" type="ORF">J4203_02015</name>
</gene>
<proteinExistence type="predicted"/>
<organism evidence="2 3">
    <name type="scientific">Candidatus Iainarchaeum sp</name>
    <dbReference type="NCBI Taxonomy" id="3101447"/>
    <lineage>
        <taxon>Archaea</taxon>
        <taxon>Candidatus Iainarchaeota</taxon>
        <taxon>Candidatus Iainarchaeia</taxon>
        <taxon>Candidatus Iainarchaeales</taxon>
        <taxon>Candidatus Iainarchaeaceae</taxon>
        <taxon>Candidatus Iainarchaeum</taxon>
    </lineage>
</organism>
<name>A0A8T4L5Q8_9ARCH</name>
<evidence type="ECO:0000313" key="3">
    <source>
        <dbReference type="Proteomes" id="UP000678237"/>
    </source>
</evidence>
<evidence type="ECO:0008006" key="4">
    <source>
        <dbReference type="Google" id="ProtNLM"/>
    </source>
</evidence>
<evidence type="ECO:0000313" key="2">
    <source>
        <dbReference type="EMBL" id="MBS3062623.1"/>
    </source>
</evidence>
<reference evidence="2" key="2">
    <citation type="submission" date="2021-05" db="EMBL/GenBank/DDBJ databases">
        <title>Protein family content uncovers lineage relationships and bacterial pathway maintenance mechanisms in DPANN archaea.</title>
        <authorList>
            <person name="Castelle C.J."/>
            <person name="Meheust R."/>
            <person name="Jaffe A.L."/>
            <person name="Seitz K."/>
            <person name="Gong X."/>
            <person name="Baker B.J."/>
            <person name="Banfield J.F."/>
        </authorList>
    </citation>
    <scope>NUCLEOTIDE SEQUENCE</scope>
    <source>
        <strain evidence="2">RIFCSPLOWO2_01_FULL_58_19</strain>
    </source>
</reference>
<dbReference type="Proteomes" id="UP000678237">
    <property type="component" value="Unassembled WGS sequence"/>
</dbReference>
<dbReference type="AlphaFoldDB" id="A0A8T4L5Q8"/>